<protein>
    <recommendedName>
        <fullName evidence="6">Probable membrane transporter protein</fullName>
    </recommendedName>
</protein>
<comment type="similarity">
    <text evidence="2 6">Belongs to the 4-toluene sulfonate uptake permease (TSUP) (TC 2.A.102) family.</text>
</comment>
<dbReference type="OrthoDB" id="9791444at2"/>
<evidence type="ECO:0000256" key="1">
    <source>
        <dbReference type="ARBA" id="ARBA00004141"/>
    </source>
</evidence>
<evidence type="ECO:0000313" key="7">
    <source>
        <dbReference type="EMBL" id="SHE48520.1"/>
    </source>
</evidence>
<dbReference type="AlphaFoldDB" id="A0A1M4TVP9"/>
<keyword evidence="5 6" id="KW-0472">Membrane</keyword>
<reference evidence="7 8" key="1">
    <citation type="submission" date="2016-11" db="EMBL/GenBank/DDBJ databases">
        <authorList>
            <person name="Jaros S."/>
            <person name="Januszkiewicz K."/>
            <person name="Wedrychowicz H."/>
        </authorList>
    </citation>
    <scope>NUCLEOTIDE SEQUENCE [LARGE SCALE GENOMIC DNA]</scope>
    <source>
        <strain evidence="7 8">DSM 17918</strain>
    </source>
</reference>
<proteinExistence type="inferred from homology"/>
<gene>
    <name evidence="7" type="ORF">SAMN02746089_00313</name>
</gene>
<dbReference type="PANTHER" id="PTHR43701:SF2">
    <property type="entry name" value="MEMBRANE TRANSPORTER PROTEIN YJNA-RELATED"/>
    <property type="match status" value="1"/>
</dbReference>
<keyword evidence="8" id="KW-1185">Reference proteome</keyword>
<accession>A0A1M4TVP9</accession>
<keyword evidence="6" id="KW-1003">Cell membrane</keyword>
<dbReference type="InterPro" id="IPR051598">
    <property type="entry name" value="TSUP/Inactive_protease-like"/>
</dbReference>
<dbReference type="GO" id="GO:0005886">
    <property type="term" value="C:plasma membrane"/>
    <property type="evidence" value="ECO:0007669"/>
    <property type="project" value="UniProtKB-SubCell"/>
</dbReference>
<sequence>MKKTIKLLALGFITGILNGLFGSGGGTIVVPALVFLFLIEDHKAHASAIAVILPFALISSFIYIKNGIYDVPLTFKVGAGSILGGYIGARLLNKLSSDSLKKIFGTFMIIAALRMWFS</sequence>
<evidence type="ECO:0000256" key="3">
    <source>
        <dbReference type="ARBA" id="ARBA00022692"/>
    </source>
</evidence>
<feature type="transmembrane region" description="Helical" evidence="6">
    <location>
        <begin position="99"/>
        <end position="117"/>
    </location>
</feature>
<dbReference type="Pfam" id="PF01925">
    <property type="entry name" value="TauE"/>
    <property type="match status" value="1"/>
</dbReference>
<feature type="transmembrane region" description="Helical" evidence="6">
    <location>
        <begin position="73"/>
        <end position="93"/>
    </location>
</feature>
<organism evidence="7 8">
    <name type="scientific">Caldanaerobius fijiensis DSM 17918</name>
    <dbReference type="NCBI Taxonomy" id="1121256"/>
    <lineage>
        <taxon>Bacteria</taxon>
        <taxon>Bacillati</taxon>
        <taxon>Bacillota</taxon>
        <taxon>Clostridia</taxon>
        <taxon>Thermoanaerobacterales</taxon>
        <taxon>Thermoanaerobacteraceae</taxon>
        <taxon>Caldanaerobius</taxon>
    </lineage>
</organism>
<name>A0A1M4TVP9_9THEO</name>
<dbReference type="PANTHER" id="PTHR43701">
    <property type="entry name" value="MEMBRANE TRANSPORTER PROTEIN MJ0441-RELATED"/>
    <property type="match status" value="1"/>
</dbReference>
<dbReference type="EMBL" id="FQVH01000002">
    <property type="protein sequence ID" value="SHE48520.1"/>
    <property type="molecule type" value="Genomic_DNA"/>
</dbReference>
<dbReference type="InterPro" id="IPR002781">
    <property type="entry name" value="TM_pro_TauE-like"/>
</dbReference>
<feature type="transmembrane region" description="Helical" evidence="6">
    <location>
        <begin position="44"/>
        <end position="64"/>
    </location>
</feature>
<keyword evidence="3 6" id="KW-0812">Transmembrane</keyword>
<feature type="transmembrane region" description="Helical" evidence="6">
    <location>
        <begin position="7"/>
        <end position="38"/>
    </location>
</feature>
<dbReference type="Proteomes" id="UP000184088">
    <property type="component" value="Unassembled WGS sequence"/>
</dbReference>
<evidence type="ECO:0000313" key="8">
    <source>
        <dbReference type="Proteomes" id="UP000184088"/>
    </source>
</evidence>
<evidence type="ECO:0000256" key="6">
    <source>
        <dbReference type="RuleBase" id="RU363041"/>
    </source>
</evidence>
<dbReference type="STRING" id="1121256.SAMN02746089_00313"/>
<comment type="subcellular location">
    <subcellularLocation>
        <location evidence="6">Cell membrane</location>
        <topology evidence="6">Multi-pass membrane protein</topology>
    </subcellularLocation>
    <subcellularLocation>
        <location evidence="1">Membrane</location>
        <topology evidence="1">Multi-pass membrane protein</topology>
    </subcellularLocation>
</comment>
<keyword evidence="4 6" id="KW-1133">Transmembrane helix</keyword>
<evidence type="ECO:0000256" key="4">
    <source>
        <dbReference type="ARBA" id="ARBA00022989"/>
    </source>
</evidence>
<evidence type="ECO:0000256" key="2">
    <source>
        <dbReference type="ARBA" id="ARBA00009142"/>
    </source>
</evidence>
<evidence type="ECO:0000256" key="5">
    <source>
        <dbReference type="ARBA" id="ARBA00023136"/>
    </source>
</evidence>